<dbReference type="RefSeq" id="WP_051905475.1">
    <property type="nucleotide sequence ID" value="NZ_CP011786.1"/>
</dbReference>
<dbReference type="Gene3D" id="1.10.10.60">
    <property type="entry name" value="Homeodomain-like"/>
    <property type="match status" value="1"/>
</dbReference>
<keyword evidence="3" id="KW-0804">Transcription</keyword>
<protein>
    <submittedName>
        <fullName evidence="7">Transcriptional regulator, TetR family</fullName>
    </submittedName>
</protein>
<keyword evidence="2 4" id="KW-0238">DNA-binding</keyword>
<evidence type="ECO:0000259" key="6">
    <source>
        <dbReference type="PROSITE" id="PS50977"/>
    </source>
</evidence>
<dbReference type="GO" id="GO:0003677">
    <property type="term" value="F:DNA binding"/>
    <property type="evidence" value="ECO:0007669"/>
    <property type="project" value="UniProtKB-UniRule"/>
</dbReference>
<evidence type="ECO:0000313" key="7">
    <source>
        <dbReference type="EMBL" id="KFI39331.1"/>
    </source>
</evidence>
<dbReference type="Pfam" id="PF00440">
    <property type="entry name" value="TetR_N"/>
    <property type="match status" value="1"/>
</dbReference>
<evidence type="ECO:0000256" key="5">
    <source>
        <dbReference type="SAM" id="MobiDB-lite"/>
    </source>
</evidence>
<dbReference type="PANTHER" id="PTHR47506">
    <property type="entry name" value="TRANSCRIPTIONAL REGULATORY PROTEIN"/>
    <property type="match status" value="1"/>
</dbReference>
<keyword evidence="1" id="KW-0805">Transcription regulation</keyword>
<dbReference type="eggNOG" id="COG1309">
    <property type="taxonomic scope" value="Bacteria"/>
</dbReference>
<evidence type="ECO:0000256" key="3">
    <source>
        <dbReference type="ARBA" id="ARBA00023163"/>
    </source>
</evidence>
<reference evidence="7 8" key="1">
    <citation type="submission" date="2014-03" db="EMBL/GenBank/DDBJ databases">
        <title>Genomics of Bifidobacteria.</title>
        <authorList>
            <person name="Ventura M."/>
            <person name="Milani C."/>
            <person name="Lugli G.A."/>
        </authorList>
    </citation>
    <scope>NUCLEOTIDE SEQUENCE [LARGE SCALE GENOMIC DNA]</scope>
    <source>
        <strain evidence="7 8">DSM 22766</strain>
    </source>
</reference>
<dbReference type="SUPFAM" id="SSF46689">
    <property type="entry name" value="Homeodomain-like"/>
    <property type="match status" value="1"/>
</dbReference>
<feature type="DNA-binding region" description="H-T-H motif" evidence="4">
    <location>
        <begin position="29"/>
        <end position="48"/>
    </location>
</feature>
<evidence type="ECO:0000313" key="8">
    <source>
        <dbReference type="Proteomes" id="UP000029015"/>
    </source>
</evidence>
<dbReference type="AlphaFoldDB" id="A0A086YYI1"/>
<comment type="caution">
    <text evidence="7">The sequence shown here is derived from an EMBL/GenBank/DDBJ whole genome shotgun (WGS) entry which is preliminary data.</text>
</comment>
<evidence type="ECO:0000256" key="1">
    <source>
        <dbReference type="ARBA" id="ARBA00023015"/>
    </source>
</evidence>
<evidence type="ECO:0000256" key="4">
    <source>
        <dbReference type="PROSITE-ProRule" id="PRU00335"/>
    </source>
</evidence>
<proteinExistence type="predicted"/>
<dbReference type="InterPro" id="IPR001647">
    <property type="entry name" value="HTH_TetR"/>
</dbReference>
<feature type="domain" description="HTH tetR-type" evidence="6">
    <location>
        <begin position="6"/>
        <end position="66"/>
    </location>
</feature>
<dbReference type="OrthoDB" id="9805134at2"/>
<organism evidence="7 8">
    <name type="scientific">Bifidobacterium actinocoloniiforme DSM 22766</name>
    <dbReference type="NCBI Taxonomy" id="1437605"/>
    <lineage>
        <taxon>Bacteria</taxon>
        <taxon>Bacillati</taxon>
        <taxon>Actinomycetota</taxon>
        <taxon>Actinomycetes</taxon>
        <taxon>Bifidobacteriales</taxon>
        <taxon>Bifidobacteriaceae</taxon>
        <taxon>Bifidobacterium</taxon>
    </lineage>
</organism>
<name>A0A086YYI1_9BIFI</name>
<dbReference type="PROSITE" id="PS50977">
    <property type="entry name" value="HTH_TETR_2"/>
    <property type="match status" value="1"/>
</dbReference>
<gene>
    <name evidence="7" type="ORF">BACT_0161</name>
</gene>
<evidence type="ECO:0000256" key="2">
    <source>
        <dbReference type="ARBA" id="ARBA00023125"/>
    </source>
</evidence>
<dbReference type="PANTHER" id="PTHR47506:SF1">
    <property type="entry name" value="HTH-TYPE TRANSCRIPTIONAL REGULATOR YJDC"/>
    <property type="match status" value="1"/>
</dbReference>
<dbReference type="EMBL" id="JGYK01000002">
    <property type="protein sequence ID" value="KFI39331.1"/>
    <property type="molecule type" value="Genomic_DNA"/>
</dbReference>
<keyword evidence="8" id="KW-1185">Reference proteome</keyword>
<accession>A0A086YYI1</accession>
<dbReference type="InterPro" id="IPR009057">
    <property type="entry name" value="Homeodomain-like_sf"/>
</dbReference>
<sequence length="170" mass="18186">MGRHRDFDTDQALKQARQAFLAHGYEGTSIDDLVKATGLLRGSLYSAFGSKRGIFLAVLRKSLKPGKASAEALEVALVAMMELSASDGQIQGLLERYFAALPLPAPAQEAQGPSHERSARIARLLGQALLKRAQLSEDGTASQGKRPAAKQVAQPPRGLPSGQVDEPDQR</sequence>
<feature type="region of interest" description="Disordered" evidence="5">
    <location>
        <begin position="135"/>
        <end position="170"/>
    </location>
</feature>
<dbReference type="Proteomes" id="UP000029015">
    <property type="component" value="Unassembled WGS sequence"/>
</dbReference>